<evidence type="ECO:0000313" key="1">
    <source>
        <dbReference type="EMBL" id="SKA81369.1"/>
    </source>
</evidence>
<organism evidence="1 2">
    <name type="scientific">Thiothrix eikelboomii</name>
    <dbReference type="NCBI Taxonomy" id="92487"/>
    <lineage>
        <taxon>Bacteria</taxon>
        <taxon>Pseudomonadati</taxon>
        <taxon>Pseudomonadota</taxon>
        <taxon>Gammaproteobacteria</taxon>
        <taxon>Thiotrichales</taxon>
        <taxon>Thiotrichaceae</taxon>
        <taxon>Thiothrix</taxon>
    </lineage>
</organism>
<keyword evidence="2" id="KW-1185">Reference proteome</keyword>
<gene>
    <name evidence="1" type="ORF">SAMN02745130_02195</name>
</gene>
<sequence length="52" mass="5744">MLSMALFANVSNVDTADLRRLCVVLASFTGWSLAEIGDMEIPELLEWVDATQ</sequence>
<name>A0A1T4WVU1_9GAMM</name>
<accession>A0A1T4WVU1</accession>
<evidence type="ECO:0000313" key="2">
    <source>
        <dbReference type="Proteomes" id="UP000190460"/>
    </source>
</evidence>
<reference evidence="1 2" key="1">
    <citation type="submission" date="2017-02" db="EMBL/GenBank/DDBJ databases">
        <authorList>
            <person name="Peterson S.W."/>
        </authorList>
    </citation>
    <scope>NUCLEOTIDE SEQUENCE [LARGE SCALE GENOMIC DNA]</scope>
    <source>
        <strain evidence="1 2">ATCC 49788</strain>
    </source>
</reference>
<evidence type="ECO:0008006" key="3">
    <source>
        <dbReference type="Google" id="ProtNLM"/>
    </source>
</evidence>
<dbReference type="AlphaFoldDB" id="A0A1T4WVU1"/>
<proteinExistence type="predicted"/>
<protein>
    <recommendedName>
        <fullName evidence="3">Phage P2 GpE</fullName>
    </recommendedName>
</protein>
<dbReference type="EMBL" id="FUYB01000009">
    <property type="protein sequence ID" value="SKA81369.1"/>
    <property type="molecule type" value="Genomic_DNA"/>
</dbReference>
<dbReference type="Proteomes" id="UP000190460">
    <property type="component" value="Unassembled WGS sequence"/>
</dbReference>